<keyword evidence="4 6" id="KW-0408">Iron</keyword>
<evidence type="ECO:0000313" key="9">
    <source>
        <dbReference type="Proteomes" id="UP000268469"/>
    </source>
</evidence>
<accession>A0A660SIU4</accession>
<evidence type="ECO:0000256" key="6">
    <source>
        <dbReference type="PIRSR" id="PIRSR004869-50"/>
    </source>
</evidence>
<dbReference type="GO" id="GO:0051539">
    <property type="term" value="F:4 iron, 4 sulfur cluster binding"/>
    <property type="evidence" value="ECO:0007669"/>
    <property type="project" value="UniProtKB-KW"/>
</dbReference>
<evidence type="ECO:0000256" key="1">
    <source>
        <dbReference type="ARBA" id="ARBA00022485"/>
    </source>
</evidence>
<dbReference type="InterPro" id="IPR013785">
    <property type="entry name" value="Aldolase_TIM"/>
</dbReference>
<dbReference type="SFLD" id="SFLDG01101">
    <property type="entry name" value="Uncharacterised_Radical_SAM_Su"/>
    <property type="match status" value="1"/>
</dbReference>
<keyword evidence="3 6" id="KW-0479">Metal-binding</keyword>
<organism evidence="8 9">
    <name type="scientific">candidate division WOR-3 bacterium</name>
    <dbReference type="NCBI Taxonomy" id="2052148"/>
    <lineage>
        <taxon>Bacteria</taxon>
        <taxon>Bacteria division WOR-3</taxon>
    </lineage>
</organism>
<dbReference type="PANTHER" id="PTHR30352">
    <property type="entry name" value="PYRUVATE FORMATE-LYASE-ACTIVATING ENZYME"/>
    <property type="match status" value="1"/>
</dbReference>
<keyword evidence="1" id="KW-0004">4Fe-4S</keyword>
<dbReference type="PANTHER" id="PTHR30352:SF5">
    <property type="entry name" value="PYRUVATE FORMATE-LYASE 1-ACTIVATING ENZYME"/>
    <property type="match status" value="1"/>
</dbReference>
<evidence type="ECO:0000256" key="2">
    <source>
        <dbReference type="ARBA" id="ARBA00022691"/>
    </source>
</evidence>
<dbReference type="EMBL" id="QNBE01000029">
    <property type="protein sequence ID" value="RKX70729.1"/>
    <property type="molecule type" value="Genomic_DNA"/>
</dbReference>
<dbReference type="Pfam" id="PF04055">
    <property type="entry name" value="Radical_SAM"/>
    <property type="match status" value="1"/>
</dbReference>
<dbReference type="PIRSF" id="PIRSF004869">
    <property type="entry name" value="PflX_prd"/>
    <property type="match status" value="1"/>
</dbReference>
<feature type="binding site" evidence="6">
    <location>
        <position position="115"/>
    </location>
    <ligand>
        <name>[4Fe-4S] cluster</name>
        <dbReference type="ChEBI" id="CHEBI:49883"/>
        <note>4Fe-4S-S-AdoMet</note>
    </ligand>
</feature>
<dbReference type="InterPro" id="IPR058240">
    <property type="entry name" value="rSAM_sf"/>
</dbReference>
<dbReference type="PROSITE" id="PS51918">
    <property type="entry name" value="RADICAL_SAM"/>
    <property type="match status" value="1"/>
</dbReference>
<evidence type="ECO:0000256" key="3">
    <source>
        <dbReference type="ARBA" id="ARBA00022723"/>
    </source>
</evidence>
<proteinExistence type="predicted"/>
<evidence type="ECO:0000256" key="5">
    <source>
        <dbReference type="ARBA" id="ARBA00023014"/>
    </source>
</evidence>
<sequence length="359" mass="40520">MSTTSSPATRGPSATVSSAGSVVARSSSPIFLNRIRPTSLAVKDRCLICERRCVIKEGGFGFCRTKKNIEGKIHTTVYGYISSLSRNPIEKKPLFHFYPGSYALTAGTYSCNFPCPWCQNWEISKYPPEEGNGRYIAPEEFVELAISSNCQGTSVSFNEPTLLFDWSLELFPLARDRGLYNTFVTNGYMSEEALKRLIQAGLDGANFDLKGNKEVYRLLKADGEIIWRNLKLARKMGLHIEITTLIITGVSDRGSMIREIARRIVDELGPDIPWHLTRYFPAYRYDQPPPPISLLEDLFQVAKDEGIRYLYLGNVPGHRWENTYCPRCNSLLIKRIGRVENFLKDSTCPNCGYSIPLVD</sequence>
<evidence type="ECO:0000313" key="8">
    <source>
        <dbReference type="EMBL" id="RKX70729.1"/>
    </source>
</evidence>
<feature type="domain" description="Radical SAM core" evidence="7">
    <location>
        <begin position="96"/>
        <end position="308"/>
    </location>
</feature>
<dbReference type="Gene3D" id="3.20.20.70">
    <property type="entry name" value="Aldolase class I"/>
    <property type="match status" value="1"/>
</dbReference>
<dbReference type="SUPFAM" id="SSF102114">
    <property type="entry name" value="Radical SAM enzymes"/>
    <property type="match status" value="1"/>
</dbReference>
<keyword evidence="2 6" id="KW-0949">S-adenosyl-L-methionine</keyword>
<feature type="binding site" evidence="6">
    <location>
        <position position="118"/>
    </location>
    <ligand>
        <name>[4Fe-4S] cluster</name>
        <dbReference type="ChEBI" id="CHEBI:49883"/>
        <note>4Fe-4S-S-AdoMet</note>
    </ligand>
</feature>
<dbReference type="InterPro" id="IPR027596">
    <property type="entry name" value="AmmeMemoSam_rS"/>
</dbReference>
<dbReference type="AlphaFoldDB" id="A0A660SIU4"/>
<feature type="binding site" evidence="6">
    <location>
        <position position="111"/>
    </location>
    <ligand>
        <name>[4Fe-4S] cluster</name>
        <dbReference type="ChEBI" id="CHEBI:49883"/>
        <note>4Fe-4S-S-AdoMet</note>
    </ligand>
</feature>
<dbReference type="InterPro" id="IPR034457">
    <property type="entry name" value="Organic_radical-activating"/>
</dbReference>
<keyword evidence="5 6" id="KW-0411">Iron-sulfur</keyword>
<dbReference type="SFLD" id="SFLDS00029">
    <property type="entry name" value="Radical_SAM"/>
    <property type="match status" value="1"/>
</dbReference>
<comment type="caution">
    <text evidence="8">The sequence shown here is derived from an EMBL/GenBank/DDBJ whole genome shotgun (WGS) entry which is preliminary data.</text>
</comment>
<gene>
    <name evidence="8" type="primary">amrS</name>
    <name evidence="8" type="ORF">DRP53_04020</name>
</gene>
<evidence type="ECO:0000259" key="7">
    <source>
        <dbReference type="PROSITE" id="PS51918"/>
    </source>
</evidence>
<dbReference type="Proteomes" id="UP000268469">
    <property type="component" value="Unassembled WGS sequence"/>
</dbReference>
<name>A0A660SIU4_UNCW3</name>
<dbReference type="GO" id="GO:0003824">
    <property type="term" value="F:catalytic activity"/>
    <property type="evidence" value="ECO:0007669"/>
    <property type="project" value="InterPro"/>
</dbReference>
<dbReference type="InterPro" id="IPR007197">
    <property type="entry name" value="rSAM"/>
</dbReference>
<dbReference type="InterPro" id="IPR016431">
    <property type="entry name" value="Pyrv-formate_lyase-activ_prd"/>
</dbReference>
<dbReference type="NCBIfam" id="TIGR04337">
    <property type="entry name" value="AmmeMemoSam_rS"/>
    <property type="match status" value="1"/>
</dbReference>
<dbReference type="GO" id="GO:0046872">
    <property type="term" value="F:metal ion binding"/>
    <property type="evidence" value="ECO:0007669"/>
    <property type="project" value="UniProtKB-KW"/>
</dbReference>
<protein>
    <submittedName>
        <fullName evidence="8">AmmeMemoRadiSam system radical SAM enzyme</fullName>
    </submittedName>
</protein>
<evidence type="ECO:0000256" key="4">
    <source>
        <dbReference type="ARBA" id="ARBA00023004"/>
    </source>
</evidence>
<reference evidence="8 9" key="1">
    <citation type="submission" date="2018-06" db="EMBL/GenBank/DDBJ databases">
        <title>Extensive metabolic versatility and redundancy in microbially diverse, dynamic hydrothermal sediments.</title>
        <authorList>
            <person name="Dombrowski N."/>
            <person name="Teske A."/>
            <person name="Baker B.J."/>
        </authorList>
    </citation>
    <scope>NUCLEOTIDE SEQUENCE [LARGE SCALE GENOMIC DNA]</scope>
    <source>
        <strain evidence="8">B36_G15</strain>
    </source>
</reference>
<dbReference type="CDD" id="cd01335">
    <property type="entry name" value="Radical_SAM"/>
    <property type="match status" value="1"/>
</dbReference>
<comment type="cofactor">
    <cofactor evidence="6">
        <name>[4Fe-4S] cluster</name>
        <dbReference type="ChEBI" id="CHEBI:49883"/>
    </cofactor>
    <text evidence="6">Binds 1 [4Fe-4S] cluster. The cluster is coordinated with 3 cysteines and an exchangeable S-adenosyl-L-methionine.</text>
</comment>